<feature type="non-terminal residue" evidence="2">
    <location>
        <position position="1"/>
    </location>
</feature>
<feature type="compositionally biased region" description="Polar residues" evidence="1">
    <location>
        <begin position="67"/>
        <end position="82"/>
    </location>
</feature>
<proteinExistence type="predicted"/>
<accession>A0A3R7G0P9</accession>
<feature type="compositionally biased region" description="Low complexity" evidence="1">
    <location>
        <begin position="34"/>
        <end position="43"/>
    </location>
</feature>
<sequence length="92" mass="9578">AESGVAKLFAIVVVSSEGDPDTSAKLLEPDELESGAGVSSSVSSDDEELVGASVAEDEDEPEEFLSKSFTMSRYEEPSSSGESVDVPSDEES</sequence>
<evidence type="ECO:0000313" key="5">
    <source>
        <dbReference type="Proteomes" id="UP000285883"/>
    </source>
</evidence>
<dbReference type="Proteomes" id="UP000285883">
    <property type="component" value="Unassembled WGS sequence"/>
</dbReference>
<evidence type="ECO:0000313" key="3">
    <source>
        <dbReference type="EMBL" id="RLN72753.1"/>
    </source>
</evidence>
<name>A0A3R7G0P9_9STRA</name>
<dbReference type="EMBL" id="MAYM02001713">
    <property type="protein sequence ID" value="RLN13837.1"/>
    <property type="molecule type" value="Genomic_DNA"/>
</dbReference>
<gene>
    <name evidence="2" type="ORF">BBI17_009741</name>
    <name evidence="3" type="ORF">BBO99_00009694</name>
</gene>
<evidence type="ECO:0000313" key="2">
    <source>
        <dbReference type="EMBL" id="RLN13837.1"/>
    </source>
</evidence>
<dbReference type="EMBL" id="MBDN02001022">
    <property type="protein sequence ID" value="RLN72753.1"/>
    <property type="molecule type" value="Genomic_DNA"/>
</dbReference>
<dbReference type="AlphaFoldDB" id="A0A3R7G0P9"/>
<dbReference type="Proteomes" id="UP000285624">
    <property type="component" value="Unassembled WGS sequence"/>
</dbReference>
<comment type="caution">
    <text evidence="2">The sequence shown here is derived from an EMBL/GenBank/DDBJ whole genome shotgun (WGS) entry which is preliminary data.</text>
</comment>
<feature type="region of interest" description="Disordered" evidence="1">
    <location>
        <begin position="17"/>
        <end position="92"/>
    </location>
</feature>
<feature type="compositionally biased region" description="Acidic residues" evidence="1">
    <location>
        <begin position="44"/>
        <end position="63"/>
    </location>
</feature>
<reference evidence="4 5" key="1">
    <citation type="submission" date="2018-07" db="EMBL/GenBank/DDBJ databases">
        <title>Genome sequencing of oomycete isolates from Chile give support for New Zealand origin for Phytophthora kernoviae and make available the first Nothophytophthora sp. genome.</title>
        <authorList>
            <person name="Studholme D.J."/>
            <person name="Sanfuentes E."/>
            <person name="Panda P."/>
            <person name="Hill R."/>
            <person name="Sambles C."/>
            <person name="Grant M."/>
            <person name="Williams N.M."/>
            <person name="Mcdougal R.L."/>
        </authorList>
    </citation>
    <scope>NUCLEOTIDE SEQUENCE [LARGE SCALE GENOMIC DNA]</scope>
    <source>
        <strain evidence="2">Chile2</strain>
        <strain evidence="3">Chile4</strain>
    </source>
</reference>
<organism evidence="2 5">
    <name type="scientific">Phytophthora kernoviae</name>
    <dbReference type="NCBI Taxonomy" id="325452"/>
    <lineage>
        <taxon>Eukaryota</taxon>
        <taxon>Sar</taxon>
        <taxon>Stramenopiles</taxon>
        <taxon>Oomycota</taxon>
        <taxon>Peronosporomycetes</taxon>
        <taxon>Peronosporales</taxon>
        <taxon>Peronosporaceae</taxon>
        <taxon>Phytophthora</taxon>
    </lineage>
</organism>
<keyword evidence="4" id="KW-1185">Reference proteome</keyword>
<evidence type="ECO:0000313" key="4">
    <source>
        <dbReference type="Proteomes" id="UP000285624"/>
    </source>
</evidence>
<evidence type="ECO:0000256" key="1">
    <source>
        <dbReference type="SAM" id="MobiDB-lite"/>
    </source>
</evidence>
<protein>
    <submittedName>
        <fullName evidence="2">Uncharacterized protein</fullName>
    </submittedName>
</protein>